<evidence type="ECO:0000259" key="3">
    <source>
        <dbReference type="Pfam" id="PF02342"/>
    </source>
</evidence>
<dbReference type="OrthoDB" id="5321109at2"/>
<evidence type="ECO:0000313" key="5">
    <source>
        <dbReference type="Proteomes" id="UP000269923"/>
    </source>
</evidence>
<reference evidence="4 5" key="1">
    <citation type="submission" date="2018-11" db="EMBL/GenBank/DDBJ databases">
        <title>Genomes From Bacteria Associated with the Canine Oral Cavity: a Test Case for Automated Genome-Based Taxonomic Assignment.</title>
        <authorList>
            <person name="Coil D.A."/>
            <person name="Jospin G."/>
            <person name="Darling A.E."/>
            <person name="Wallis C."/>
            <person name="Davis I.J."/>
            <person name="Harris S."/>
            <person name="Eisen J.A."/>
            <person name="Holcombe L.J."/>
            <person name="O'Flynn C."/>
        </authorList>
    </citation>
    <scope>NUCLEOTIDE SEQUENCE [LARGE SCALE GENOMIC DNA]</scope>
    <source>
        <strain evidence="4 5">COT-280</strain>
    </source>
</reference>
<gene>
    <name evidence="4" type="ORF">EII21_10755</name>
</gene>
<dbReference type="InterPro" id="IPR003325">
    <property type="entry name" value="TerD"/>
</dbReference>
<dbReference type="Pfam" id="PF02342">
    <property type="entry name" value="TerD"/>
    <property type="match status" value="1"/>
</dbReference>
<protein>
    <submittedName>
        <fullName evidence="4">TerD family protein</fullName>
    </submittedName>
</protein>
<accession>A0A3P2A080</accession>
<keyword evidence="2" id="KW-0778">Tellurium resistance</keyword>
<evidence type="ECO:0000313" key="4">
    <source>
        <dbReference type="EMBL" id="RRD88801.1"/>
    </source>
</evidence>
<comment type="similarity">
    <text evidence="1">Belongs to the CAPAB/TerDEXZ family.</text>
</comment>
<keyword evidence="5" id="KW-1185">Reference proteome</keyword>
<dbReference type="EMBL" id="RQYC01000032">
    <property type="protein sequence ID" value="RRD88801.1"/>
    <property type="molecule type" value="Genomic_DNA"/>
</dbReference>
<comment type="caution">
    <text evidence="4">The sequence shown here is derived from an EMBL/GenBank/DDBJ whole genome shotgun (WGS) entry which is preliminary data.</text>
</comment>
<dbReference type="CDD" id="cd06974">
    <property type="entry name" value="TerD_like"/>
    <property type="match status" value="1"/>
</dbReference>
<dbReference type="GO" id="GO:0046690">
    <property type="term" value="P:response to tellurium ion"/>
    <property type="evidence" value="ECO:0007669"/>
    <property type="project" value="UniProtKB-KW"/>
</dbReference>
<dbReference type="Proteomes" id="UP000269923">
    <property type="component" value="Unassembled WGS sequence"/>
</dbReference>
<dbReference type="RefSeq" id="WP_124796346.1">
    <property type="nucleotide sequence ID" value="NZ_RQYC01000032.1"/>
</dbReference>
<name>A0A3P2A080_9NEIS</name>
<organism evidence="4 5">
    <name type="scientific">Conchiformibius steedae</name>
    <dbReference type="NCBI Taxonomy" id="153493"/>
    <lineage>
        <taxon>Bacteria</taxon>
        <taxon>Pseudomonadati</taxon>
        <taxon>Pseudomonadota</taxon>
        <taxon>Betaproteobacteria</taxon>
        <taxon>Neisseriales</taxon>
        <taxon>Neisseriaceae</taxon>
        <taxon>Conchiformibius</taxon>
    </lineage>
</organism>
<sequence length="207" mass="22504">MAISLKKGQGVSLRKNSGFDLSRLHVGLGWDVAETRPEYDLDAIAFLLDEHGQVANLGAVSANGRHTLIDSDVVFYNSLVHPSGKIRLSGDNRTGSAGADDDETIMVDLDTLPECYTAIVFLVVIFKGKERGQSFAGVSRASIRAADAKGVEICRYDIGGRAENRAHCAMTFARAERDGNGGWLFSAIGEFAETDRFVDLLKNYLPY</sequence>
<proteinExistence type="inferred from homology"/>
<dbReference type="PANTHER" id="PTHR32097:SF4">
    <property type="entry name" value="GENERAL STRESS PROTEIN 16U"/>
    <property type="match status" value="1"/>
</dbReference>
<evidence type="ECO:0000256" key="2">
    <source>
        <dbReference type="ARBA" id="ARBA00022686"/>
    </source>
</evidence>
<dbReference type="PANTHER" id="PTHR32097">
    <property type="entry name" value="CAMP-BINDING PROTEIN 1-RELATED"/>
    <property type="match status" value="1"/>
</dbReference>
<dbReference type="Gene3D" id="2.60.60.30">
    <property type="entry name" value="sav2460 like domains"/>
    <property type="match status" value="1"/>
</dbReference>
<dbReference type="InterPro" id="IPR051324">
    <property type="entry name" value="Stress/Tellurium_Resist"/>
</dbReference>
<dbReference type="AlphaFoldDB" id="A0A3P2A080"/>
<dbReference type="STRING" id="1121352.GCA_000620925_01870"/>
<evidence type="ECO:0000256" key="1">
    <source>
        <dbReference type="ARBA" id="ARBA00008775"/>
    </source>
</evidence>
<feature type="domain" description="TerD" evidence="3">
    <location>
        <begin position="1"/>
        <end position="204"/>
    </location>
</feature>